<proteinExistence type="inferred from homology"/>
<sequence>MTSPFKRSILDQQATDGCASVLSPALSTLVDLALVLKQAHWNVVGKHFHPIHEQLDEIVDTVQEASDSIAERLVQLGVSPDGRAATVAGDSKLAAFPEGFQGGEATIQLTSDAVKCTIDVLRFAIAALGDLDPIGEDLCIGISADLEKHLWMLQAQECE</sequence>
<evidence type="ECO:0000256" key="2">
    <source>
        <dbReference type="RuleBase" id="RU003875"/>
    </source>
</evidence>
<protein>
    <submittedName>
        <fullName evidence="4">Fine tangled pili major subunit</fullName>
    </submittedName>
</protein>
<dbReference type="PANTHER" id="PTHR42932:SF2">
    <property type="entry name" value="DNA PROTECTION DURING STARVATION PROTEIN 1"/>
    <property type="match status" value="1"/>
</dbReference>
<name>A0A517SP26_9BACT</name>
<dbReference type="InterPro" id="IPR002177">
    <property type="entry name" value="DPS_DNA-bd"/>
</dbReference>
<dbReference type="Pfam" id="PF00210">
    <property type="entry name" value="Ferritin"/>
    <property type="match status" value="1"/>
</dbReference>
<dbReference type="EMBL" id="CP036272">
    <property type="protein sequence ID" value="QDT57868.1"/>
    <property type="molecule type" value="Genomic_DNA"/>
</dbReference>
<dbReference type="Gene3D" id="1.20.1260.10">
    <property type="match status" value="1"/>
</dbReference>
<dbReference type="CDD" id="cd01043">
    <property type="entry name" value="DPS"/>
    <property type="match status" value="1"/>
</dbReference>
<gene>
    <name evidence="4" type="primary">ftpA</name>
    <name evidence="4" type="ORF">SV7mr_03530</name>
</gene>
<dbReference type="AlphaFoldDB" id="A0A517SP26"/>
<dbReference type="InterPro" id="IPR012347">
    <property type="entry name" value="Ferritin-like"/>
</dbReference>
<feature type="domain" description="Ferritin/DPS" evidence="3">
    <location>
        <begin position="25"/>
        <end position="156"/>
    </location>
</feature>
<dbReference type="PANTHER" id="PTHR42932">
    <property type="entry name" value="GENERAL STRESS PROTEIN 20U"/>
    <property type="match status" value="1"/>
</dbReference>
<evidence type="ECO:0000259" key="3">
    <source>
        <dbReference type="Pfam" id="PF00210"/>
    </source>
</evidence>
<dbReference type="PIRSF" id="PIRSF005900">
    <property type="entry name" value="Dps"/>
    <property type="match status" value="1"/>
</dbReference>
<evidence type="ECO:0000313" key="5">
    <source>
        <dbReference type="Proteomes" id="UP000315003"/>
    </source>
</evidence>
<comment type="similarity">
    <text evidence="1 2">Belongs to the Dps family.</text>
</comment>
<dbReference type="InterPro" id="IPR009078">
    <property type="entry name" value="Ferritin-like_SF"/>
</dbReference>
<evidence type="ECO:0000256" key="1">
    <source>
        <dbReference type="ARBA" id="ARBA00009497"/>
    </source>
</evidence>
<dbReference type="OrthoDB" id="9797023at2"/>
<dbReference type="Proteomes" id="UP000315003">
    <property type="component" value="Chromosome"/>
</dbReference>
<dbReference type="PRINTS" id="PR01346">
    <property type="entry name" value="HELNAPAPROT"/>
</dbReference>
<keyword evidence="5" id="KW-1185">Reference proteome</keyword>
<evidence type="ECO:0000313" key="4">
    <source>
        <dbReference type="EMBL" id="QDT57868.1"/>
    </source>
</evidence>
<dbReference type="RefSeq" id="WP_145268626.1">
    <property type="nucleotide sequence ID" value="NZ_CP036272.1"/>
</dbReference>
<organism evidence="4 5">
    <name type="scientific">Stieleria bergensis</name>
    <dbReference type="NCBI Taxonomy" id="2528025"/>
    <lineage>
        <taxon>Bacteria</taxon>
        <taxon>Pseudomonadati</taxon>
        <taxon>Planctomycetota</taxon>
        <taxon>Planctomycetia</taxon>
        <taxon>Pirellulales</taxon>
        <taxon>Pirellulaceae</taxon>
        <taxon>Stieleria</taxon>
    </lineage>
</organism>
<reference evidence="4 5" key="1">
    <citation type="submission" date="2019-02" db="EMBL/GenBank/DDBJ databases">
        <title>Deep-cultivation of Planctomycetes and their phenomic and genomic characterization uncovers novel biology.</title>
        <authorList>
            <person name="Wiegand S."/>
            <person name="Jogler M."/>
            <person name="Boedeker C."/>
            <person name="Pinto D."/>
            <person name="Vollmers J."/>
            <person name="Rivas-Marin E."/>
            <person name="Kohn T."/>
            <person name="Peeters S.H."/>
            <person name="Heuer A."/>
            <person name="Rast P."/>
            <person name="Oberbeckmann S."/>
            <person name="Bunk B."/>
            <person name="Jeske O."/>
            <person name="Meyerdierks A."/>
            <person name="Storesund J.E."/>
            <person name="Kallscheuer N."/>
            <person name="Luecker S."/>
            <person name="Lage O.M."/>
            <person name="Pohl T."/>
            <person name="Merkel B.J."/>
            <person name="Hornburger P."/>
            <person name="Mueller R.-W."/>
            <person name="Bruemmer F."/>
            <person name="Labrenz M."/>
            <person name="Spormann A.M."/>
            <person name="Op den Camp H."/>
            <person name="Overmann J."/>
            <person name="Amann R."/>
            <person name="Jetten M.S.M."/>
            <person name="Mascher T."/>
            <person name="Medema M.H."/>
            <person name="Devos D.P."/>
            <person name="Kaster A.-K."/>
            <person name="Ovreas L."/>
            <person name="Rohde M."/>
            <person name="Galperin M.Y."/>
            <person name="Jogler C."/>
        </authorList>
    </citation>
    <scope>NUCLEOTIDE SEQUENCE [LARGE SCALE GENOMIC DNA]</scope>
    <source>
        <strain evidence="4 5">SV_7m_r</strain>
    </source>
</reference>
<dbReference type="SUPFAM" id="SSF47240">
    <property type="entry name" value="Ferritin-like"/>
    <property type="match status" value="1"/>
</dbReference>
<dbReference type="GO" id="GO:0008199">
    <property type="term" value="F:ferric iron binding"/>
    <property type="evidence" value="ECO:0007669"/>
    <property type="project" value="InterPro"/>
</dbReference>
<accession>A0A517SP26</accession>
<dbReference type="InterPro" id="IPR008331">
    <property type="entry name" value="Ferritin_DPS_dom"/>
</dbReference>